<keyword evidence="3" id="KW-1185">Reference proteome</keyword>
<accession>A0A427XTH7</accession>
<dbReference type="Proteomes" id="UP000279259">
    <property type="component" value="Unassembled WGS sequence"/>
</dbReference>
<feature type="compositionally biased region" description="Low complexity" evidence="1">
    <location>
        <begin position="58"/>
        <end position="75"/>
    </location>
</feature>
<reference evidence="2 3" key="1">
    <citation type="submission" date="2018-11" db="EMBL/GenBank/DDBJ databases">
        <title>Genome sequence of Saitozyma podzolica DSM 27192.</title>
        <authorList>
            <person name="Aliyu H."/>
            <person name="Gorte O."/>
            <person name="Ochsenreither K."/>
        </authorList>
    </citation>
    <scope>NUCLEOTIDE SEQUENCE [LARGE SCALE GENOMIC DNA]</scope>
    <source>
        <strain evidence="2 3">DSM 27192</strain>
    </source>
</reference>
<feature type="region of interest" description="Disordered" evidence="1">
    <location>
        <begin position="541"/>
        <end position="584"/>
    </location>
</feature>
<feature type="compositionally biased region" description="Low complexity" evidence="1">
    <location>
        <begin position="782"/>
        <end position="800"/>
    </location>
</feature>
<feature type="compositionally biased region" description="Low complexity" evidence="1">
    <location>
        <begin position="373"/>
        <end position="408"/>
    </location>
</feature>
<feature type="region of interest" description="Disordered" evidence="1">
    <location>
        <begin position="345"/>
        <end position="409"/>
    </location>
</feature>
<feature type="compositionally biased region" description="Low complexity" evidence="1">
    <location>
        <begin position="107"/>
        <end position="131"/>
    </location>
</feature>
<feature type="compositionally biased region" description="Basic and acidic residues" evidence="1">
    <location>
        <begin position="854"/>
        <end position="863"/>
    </location>
</feature>
<feature type="compositionally biased region" description="Low complexity" evidence="1">
    <location>
        <begin position="13"/>
        <end position="25"/>
    </location>
</feature>
<evidence type="ECO:0000313" key="2">
    <source>
        <dbReference type="EMBL" id="RSH82216.1"/>
    </source>
</evidence>
<comment type="caution">
    <text evidence="2">The sequence shown here is derived from an EMBL/GenBank/DDBJ whole genome shotgun (WGS) entry which is preliminary data.</text>
</comment>
<evidence type="ECO:0000313" key="3">
    <source>
        <dbReference type="Proteomes" id="UP000279259"/>
    </source>
</evidence>
<feature type="compositionally biased region" description="Low complexity" evidence="1">
    <location>
        <begin position="685"/>
        <end position="696"/>
    </location>
</feature>
<dbReference type="Gene3D" id="1.20.5.170">
    <property type="match status" value="1"/>
</dbReference>
<feature type="region of interest" description="Disordered" evidence="1">
    <location>
        <begin position="1"/>
        <end position="162"/>
    </location>
</feature>
<dbReference type="CDD" id="cd14686">
    <property type="entry name" value="bZIP"/>
    <property type="match status" value="1"/>
</dbReference>
<name>A0A427XTH7_9TREE</name>
<proteinExistence type="predicted"/>
<sequence>MSGFFDATKHHPPSTSTTTSDSPTSPAEPVTHRNRSSPHLLAPPPHRYPARLRHRSRPGLPSPLSDAPPSLTHHAPSPPPRPLSHPPQPPTSSSSARTSFPPPPFSSYPLPHRQSPRPNTPRSGSGSGSTSFPQGTDRPSANLMDRPMPRPASRSSPGALLDLATVAVQSHPDHKYSHADIESSERITLPPLSDVAYRARPRNNFWRSFPPPPDRRAGTGTSQDISGAPEQLLALGLDPSYHAPRSDLATHGTALHRPSASQRFTSRSSLSTLMSTPQNTESVSPSASGTGVADRSGYTVGFGRGSSESHDGDNGAGRPHPLANLNLDQTNTERKVAQWEAQAQRILQPLEMPRTPPATARSQPTPPPRPHSHSSSRATSGPYSHSHFQPQSQSLSQSRLQSPSESHSYQIHAQNHLVLPSVAAPRSSAVFSPPTAPQRPGESWTIPSQPPPHRVPSLSELEREREHHRVHPPPHGLISGLLPSHAHQAAREAYIAQYNARVQAIVGPTATTTSSAFDPASARLTQDASQTVAATAVATATTTGKATTTAPAAKTDAVPSPIESDESATPGKPDWSGGRGNRVGEMTVGNKGLIFIDDPLSALVRMGERSALSEHELRTRLAEERPQAASHIGVASLLAQGDSSTQGGEGRQRTERINLDMVAFASEVPGDGDRHQSSDHRREGSAAAPPTASSVSMGSDEPVFDDATQRVSADESSSAGSESDETNTPTATSRSSSGENDGDDPTDPTYHLHSRSRKPSSSVPLPTHSRRGRPRYRPILPTDTSTSATSSRNNNADSSSLRIKREPISPPLSALVLPHSATPTVGAGGTGTDSDRPAKRRKVWSEPLGSVAPEGREAGHDDSGIGLGVMTGSRSRSGGTGRRDKEKRKLQNKVSQKSYRDRKKRKAEQMETAVEEAMELNIVLQRKLKDAEDRNLRLARENGTLKRKVIEMERTPSMTTTSTSISTGSAVGSLGHGSRDSGSGSGGGGGGGGIDASDRRKQVELDNEQEEQRAQVTSNGMGQSGEAMPVDKSKVEQEIGVERDTRSKSEALQVGSEVENSHGGKAGAEEVDQLQGPAGAFDIAD</sequence>
<feature type="compositionally biased region" description="Basic residues" evidence="1">
    <location>
        <begin position="48"/>
        <end position="57"/>
    </location>
</feature>
<feature type="region of interest" description="Disordered" evidence="1">
    <location>
        <begin position="202"/>
        <end position="226"/>
    </location>
</feature>
<feature type="region of interest" description="Disordered" evidence="1">
    <location>
        <begin position="953"/>
        <end position="1085"/>
    </location>
</feature>
<dbReference type="AlphaFoldDB" id="A0A427XTH7"/>
<feature type="compositionally biased region" description="Low complexity" evidence="1">
    <location>
        <begin position="541"/>
        <end position="557"/>
    </location>
</feature>
<feature type="compositionally biased region" description="Pro residues" evidence="1">
    <location>
        <begin position="76"/>
        <end position="90"/>
    </location>
</feature>
<organism evidence="2 3">
    <name type="scientific">Saitozyma podzolica</name>
    <dbReference type="NCBI Taxonomy" id="1890683"/>
    <lineage>
        <taxon>Eukaryota</taxon>
        <taxon>Fungi</taxon>
        <taxon>Dikarya</taxon>
        <taxon>Basidiomycota</taxon>
        <taxon>Agaricomycotina</taxon>
        <taxon>Tremellomycetes</taxon>
        <taxon>Tremellales</taxon>
        <taxon>Trimorphomycetaceae</taxon>
        <taxon>Saitozyma</taxon>
    </lineage>
</organism>
<feature type="compositionally biased region" description="Gly residues" evidence="1">
    <location>
        <begin position="983"/>
        <end position="994"/>
    </location>
</feature>
<feature type="region of interest" description="Disordered" evidence="1">
    <location>
        <begin position="667"/>
        <end position="910"/>
    </location>
</feature>
<feature type="compositionally biased region" description="Polar residues" evidence="1">
    <location>
        <begin position="277"/>
        <end position="289"/>
    </location>
</feature>
<feature type="compositionally biased region" description="Basic and acidic residues" evidence="1">
    <location>
        <begin position="1029"/>
        <end position="1049"/>
    </location>
</feature>
<gene>
    <name evidence="2" type="ORF">EHS25_005926</name>
</gene>
<feature type="region of interest" description="Disordered" evidence="1">
    <location>
        <begin position="240"/>
        <end position="325"/>
    </location>
</feature>
<feature type="compositionally biased region" description="Polar residues" evidence="1">
    <location>
        <begin position="726"/>
        <end position="739"/>
    </location>
</feature>
<evidence type="ECO:0000256" key="1">
    <source>
        <dbReference type="SAM" id="MobiDB-lite"/>
    </source>
</evidence>
<protein>
    <recommendedName>
        <fullName evidence="4">BZIP domain-containing protein</fullName>
    </recommendedName>
</protein>
<dbReference type="EMBL" id="RSCD01000027">
    <property type="protein sequence ID" value="RSH82216.1"/>
    <property type="molecule type" value="Genomic_DNA"/>
</dbReference>
<feature type="region of interest" description="Disordered" evidence="1">
    <location>
        <begin position="427"/>
        <end position="471"/>
    </location>
</feature>
<feature type="compositionally biased region" description="Low complexity" evidence="1">
    <location>
        <begin position="955"/>
        <end position="973"/>
    </location>
</feature>
<feature type="compositionally biased region" description="Low complexity" evidence="1">
    <location>
        <begin position="259"/>
        <end position="276"/>
    </location>
</feature>
<evidence type="ECO:0008006" key="4">
    <source>
        <dbReference type="Google" id="ProtNLM"/>
    </source>
</evidence>
<feature type="compositionally biased region" description="Basic and acidic residues" evidence="1">
    <location>
        <begin position="671"/>
        <end position="684"/>
    </location>
</feature>
<dbReference type="OrthoDB" id="10476947at2759"/>